<dbReference type="InterPro" id="IPR006594">
    <property type="entry name" value="LisH"/>
</dbReference>
<dbReference type="PANTHER" id="PTHR22848">
    <property type="entry name" value="WD40 REPEAT PROTEIN"/>
    <property type="match status" value="1"/>
</dbReference>
<dbReference type="SMART" id="SM00320">
    <property type="entry name" value="WD40"/>
    <property type="match status" value="4"/>
</dbReference>
<evidence type="ECO:0000313" key="5">
    <source>
        <dbReference type="EMBL" id="GMI11045.1"/>
    </source>
</evidence>
<dbReference type="GO" id="GO:0000398">
    <property type="term" value="P:mRNA splicing, via spliceosome"/>
    <property type="evidence" value="ECO:0007669"/>
    <property type="project" value="InterPro"/>
</dbReference>
<dbReference type="PROSITE" id="PS50896">
    <property type="entry name" value="LISH"/>
    <property type="match status" value="1"/>
</dbReference>
<reference evidence="6" key="1">
    <citation type="journal article" date="2023" name="Commun. Biol.">
        <title>Genome analysis of Parmales, the sister group of diatoms, reveals the evolutionary specialization of diatoms from phago-mixotrophs to photoautotrophs.</title>
        <authorList>
            <person name="Ban H."/>
            <person name="Sato S."/>
            <person name="Yoshikawa S."/>
            <person name="Yamada K."/>
            <person name="Nakamura Y."/>
            <person name="Ichinomiya M."/>
            <person name="Sato N."/>
            <person name="Blanc-Mathieu R."/>
            <person name="Endo H."/>
            <person name="Kuwata A."/>
            <person name="Ogata H."/>
        </authorList>
    </citation>
    <scope>NUCLEOTIDE SEQUENCE [LARGE SCALE GENOMIC DNA]</scope>
    <source>
        <strain evidence="6">NIES 3700</strain>
    </source>
</reference>
<dbReference type="InterPro" id="IPR045184">
    <property type="entry name" value="SMU1"/>
</dbReference>
<organism evidence="5 6">
    <name type="scientific">Triparma laevis f. longispina</name>
    <dbReference type="NCBI Taxonomy" id="1714387"/>
    <lineage>
        <taxon>Eukaryota</taxon>
        <taxon>Sar</taxon>
        <taxon>Stramenopiles</taxon>
        <taxon>Ochrophyta</taxon>
        <taxon>Bolidophyceae</taxon>
        <taxon>Parmales</taxon>
        <taxon>Triparmaceae</taxon>
        <taxon>Triparma</taxon>
    </lineage>
</organism>
<comment type="caution">
    <text evidence="5">The sequence shown here is derived from an EMBL/GenBank/DDBJ whole genome shotgun (WGS) entry which is preliminary data.</text>
</comment>
<dbReference type="SMART" id="SM00667">
    <property type="entry name" value="LisH"/>
    <property type="match status" value="1"/>
</dbReference>
<accession>A0A9W7KTS2</accession>
<dbReference type="Gene3D" id="2.130.10.10">
    <property type="entry name" value="YVTN repeat-like/Quinoprotein amine dehydrogenase"/>
    <property type="match status" value="1"/>
</dbReference>
<dbReference type="EMBL" id="BRXW01000157">
    <property type="protein sequence ID" value="GMI11045.1"/>
    <property type="molecule type" value="Genomic_DNA"/>
</dbReference>
<dbReference type="SUPFAM" id="SSF50978">
    <property type="entry name" value="WD40 repeat-like"/>
    <property type="match status" value="1"/>
</dbReference>
<gene>
    <name evidence="5" type="ORF">TrLO_g10686</name>
</gene>
<dbReference type="Proteomes" id="UP001165122">
    <property type="component" value="Unassembled WGS sequence"/>
</dbReference>
<evidence type="ECO:0000256" key="1">
    <source>
        <dbReference type="ARBA" id="ARBA00022664"/>
    </source>
</evidence>
<keyword evidence="4" id="KW-0853">WD repeat</keyword>
<evidence type="ECO:0000256" key="3">
    <source>
        <dbReference type="ARBA" id="ARBA00025801"/>
    </source>
</evidence>
<keyword evidence="1" id="KW-0507">mRNA processing</keyword>
<keyword evidence="6" id="KW-1185">Reference proteome</keyword>
<evidence type="ECO:0000313" key="6">
    <source>
        <dbReference type="Proteomes" id="UP001165122"/>
    </source>
</evidence>
<proteinExistence type="inferred from homology"/>
<feature type="repeat" description="WD" evidence="4">
    <location>
        <begin position="297"/>
        <end position="338"/>
    </location>
</feature>
<sequence length="548" mass="60051">MAHLSIPSSQILQLIHLHLLSNGLSRTSQLLQEESSVGLPGSTVNLSVLTNVGRWGDVLTSLNRLDAEVYDAIPATLIAEVKEMTILELSEADPNLSMQIYDRLIDDDLQPIDGKDDKDSGKKSIFTTKSINRMRDSFTSSVKFSDSGETRDQRRARIGEELEIYVKTAQDDKLLMLLRQSLLWQVHTNTLPKALETKITREGEEEQTEDLGKYNIATGSVSTSIATTTTTTVTNTSGCVKELKGVVKLSKYSNPLSFAYIASPPCVVTGGDDGLIELWDADSCKLFQNAYQSTERFMSHTEGVTALANSPDYEMLASADTSGTIKVWSVSTGQCVRKFEGVFNETILAITFTQDSSGIVAGSKTGNVKKLGLNSGNVLTEYAGLETYVNAVIVHEGRVVAGSEDGIVKVWNEQNGVEMKELEDKADRKIESGGVKRLIGGKGGVLVVRKGTTAKMFDWESKVTKTFKAEGLSEFEDGALSGNEKFFYGLTNDKGQNGAVTAYEFETTKFERRVEGRGHVDEILSLGNKNELMARGKEGKRHKVFLWS</sequence>
<comment type="similarity">
    <text evidence="3">Belongs to the WD repeat SMU1 family.</text>
</comment>
<protein>
    <submittedName>
        <fullName evidence="5">Uncharacterized protein</fullName>
    </submittedName>
</protein>
<feature type="repeat" description="WD" evidence="4">
    <location>
        <begin position="267"/>
        <end position="289"/>
    </location>
</feature>
<dbReference type="OrthoDB" id="538223at2759"/>
<dbReference type="PROSITE" id="PS50294">
    <property type="entry name" value="WD_REPEATS_REGION"/>
    <property type="match status" value="1"/>
</dbReference>
<feature type="repeat" description="WD" evidence="4">
    <location>
        <begin position="399"/>
        <end position="421"/>
    </location>
</feature>
<dbReference type="InterPro" id="IPR015943">
    <property type="entry name" value="WD40/YVTN_repeat-like_dom_sf"/>
</dbReference>
<dbReference type="InterPro" id="IPR036322">
    <property type="entry name" value="WD40_repeat_dom_sf"/>
</dbReference>
<keyword evidence="2" id="KW-0508">mRNA splicing</keyword>
<dbReference type="InterPro" id="IPR001680">
    <property type="entry name" value="WD40_rpt"/>
</dbReference>
<evidence type="ECO:0000256" key="4">
    <source>
        <dbReference type="PROSITE-ProRule" id="PRU00221"/>
    </source>
</evidence>
<name>A0A9W7KTS2_9STRA</name>
<dbReference type="Pfam" id="PF00400">
    <property type="entry name" value="WD40"/>
    <property type="match status" value="2"/>
</dbReference>
<dbReference type="AlphaFoldDB" id="A0A9W7KTS2"/>
<dbReference type="PROSITE" id="PS50082">
    <property type="entry name" value="WD_REPEATS_2"/>
    <property type="match status" value="3"/>
</dbReference>
<evidence type="ECO:0000256" key="2">
    <source>
        <dbReference type="ARBA" id="ARBA00023187"/>
    </source>
</evidence>